<proteinExistence type="predicted"/>
<dbReference type="InterPro" id="IPR000835">
    <property type="entry name" value="HTH_MarR-typ"/>
</dbReference>
<accession>A0A853FC19</accession>
<dbReference type="EMBL" id="JACCEW010000003">
    <property type="protein sequence ID" value="NYT37459.1"/>
    <property type="molecule type" value="Genomic_DNA"/>
</dbReference>
<dbReference type="PROSITE" id="PS50995">
    <property type="entry name" value="HTH_MARR_2"/>
    <property type="match status" value="1"/>
</dbReference>
<dbReference type="SUPFAM" id="SSF46785">
    <property type="entry name" value="Winged helix' DNA-binding domain"/>
    <property type="match status" value="1"/>
</dbReference>
<dbReference type="Pfam" id="PF12802">
    <property type="entry name" value="MarR_2"/>
    <property type="match status" value="1"/>
</dbReference>
<dbReference type="Proteomes" id="UP000580517">
    <property type="component" value="Unassembled WGS sequence"/>
</dbReference>
<dbReference type="GO" id="GO:0003700">
    <property type="term" value="F:DNA-binding transcription factor activity"/>
    <property type="evidence" value="ECO:0007669"/>
    <property type="project" value="InterPro"/>
</dbReference>
<feature type="domain" description="HTH marR-type" evidence="1">
    <location>
        <begin position="14"/>
        <end position="147"/>
    </location>
</feature>
<dbReference type="OrthoDB" id="9090742at2"/>
<dbReference type="AlphaFoldDB" id="A0A853FC19"/>
<name>A0A853FC19_9BURK</name>
<evidence type="ECO:0000259" key="1">
    <source>
        <dbReference type="PROSITE" id="PS50995"/>
    </source>
</evidence>
<keyword evidence="3" id="KW-1185">Reference proteome</keyword>
<protein>
    <submittedName>
        <fullName evidence="2">MarR family transcriptional regulator</fullName>
    </submittedName>
</protein>
<dbReference type="InterPro" id="IPR036390">
    <property type="entry name" value="WH_DNA-bd_sf"/>
</dbReference>
<evidence type="ECO:0000313" key="2">
    <source>
        <dbReference type="EMBL" id="NYT37459.1"/>
    </source>
</evidence>
<dbReference type="InterPro" id="IPR036388">
    <property type="entry name" value="WH-like_DNA-bd_sf"/>
</dbReference>
<dbReference type="Gene3D" id="1.10.10.10">
    <property type="entry name" value="Winged helix-like DNA-binding domain superfamily/Winged helix DNA-binding domain"/>
    <property type="match status" value="1"/>
</dbReference>
<dbReference type="PANTHER" id="PTHR33164:SF57">
    <property type="entry name" value="MARR-FAMILY TRANSCRIPTIONAL REGULATOR"/>
    <property type="match status" value="1"/>
</dbReference>
<organism evidence="2 3">
    <name type="scientific">Allopusillimonas soli</name>
    <dbReference type="NCBI Taxonomy" id="659016"/>
    <lineage>
        <taxon>Bacteria</taxon>
        <taxon>Pseudomonadati</taxon>
        <taxon>Pseudomonadota</taxon>
        <taxon>Betaproteobacteria</taxon>
        <taxon>Burkholderiales</taxon>
        <taxon>Alcaligenaceae</taxon>
        <taxon>Allopusillimonas</taxon>
    </lineage>
</organism>
<evidence type="ECO:0000313" key="3">
    <source>
        <dbReference type="Proteomes" id="UP000580517"/>
    </source>
</evidence>
<dbReference type="GO" id="GO:0006950">
    <property type="term" value="P:response to stress"/>
    <property type="evidence" value="ECO:0007669"/>
    <property type="project" value="TreeGrafter"/>
</dbReference>
<sequence>MTAETATFDLPKLEHFLTYRLHVVNKLSDRDTHSAYLDAVGMPLGEARCLAAIGRFEPLSMNEVARAANLDKSHASRSVQALVERGLVLKQTSETDGRSVVLKSTSQGKRRYRDVVALIARRNEEIFGCLSESERCQLAGMLDRVIAAMRA</sequence>
<dbReference type="RefSeq" id="WP_129969398.1">
    <property type="nucleotide sequence ID" value="NZ_JACCEW010000003.1"/>
</dbReference>
<gene>
    <name evidence="2" type="ORF">H0A68_11295</name>
</gene>
<dbReference type="PRINTS" id="PR00598">
    <property type="entry name" value="HTHMARR"/>
</dbReference>
<comment type="caution">
    <text evidence="2">The sequence shown here is derived from an EMBL/GenBank/DDBJ whole genome shotgun (WGS) entry which is preliminary data.</text>
</comment>
<reference evidence="2 3" key="1">
    <citation type="submission" date="2020-07" db="EMBL/GenBank/DDBJ databases">
        <title>Taxonomic revisions and descriptions of new bacterial species based on genomic comparisons in the high-G+C-content subgroup of the family Alcaligenaceae.</title>
        <authorList>
            <person name="Szabo A."/>
            <person name="Felfoldi T."/>
        </authorList>
    </citation>
    <scope>NUCLEOTIDE SEQUENCE [LARGE SCALE GENOMIC DNA]</scope>
    <source>
        <strain evidence="2 3">DSM 25264</strain>
    </source>
</reference>
<dbReference type="SMART" id="SM00347">
    <property type="entry name" value="HTH_MARR"/>
    <property type="match status" value="1"/>
</dbReference>
<dbReference type="PANTHER" id="PTHR33164">
    <property type="entry name" value="TRANSCRIPTIONAL REGULATOR, MARR FAMILY"/>
    <property type="match status" value="1"/>
</dbReference>
<dbReference type="InterPro" id="IPR039422">
    <property type="entry name" value="MarR/SlyA-like"/>
</dbReference>